<organism evidence="2 3">
    <name type="scientific">Scleropages formosus</name>
    <name type="common">Asian bonytongue</name>
    <name type="synonym">Osteoglossum formosum</name>
    <dbReference type="NCBI Taxonomy" id="113540"/>
    <lineage>
        <taxon>Eukaryota</taxon>
        <taxon>Metazoa</taxon>
        <taxon>Chordata</taxon>
        <taxon>Craniata</taxon>
        <taxon>Vertebrata</taxon>
        <taxon>Euteleostomi</taxon>
        <taxon>Actinopterygii</taxon>
        <taxon>Neopterygii</taxon>
        <taxon>Teleostei</taxon>
        <taxon>Osteoglossocephala</taxon>
        <taxon>Osteoglossomorpha</taxon>
        <taxon>Osteoglossiformes</taxon>
        <taxon>Osteoglossidae</taxon>
        <taxon>Scleropages</taxon>
    </lineage>
</organism>
<dbReference type="Pfam" id="PF14649">
    <property type="entry name" value="Spatacsin_C"/>
    <property type="match status" value="1"/>
</dbReference>
<dbReference type="EMBL" id="JARO02002918">
    <property type="protein sequence ID" value="KPP71597.1"/>
    <property type="molecule type" value="Genomic_DNA"/>
</dbReference>
<dbReference type="GO" id="GO:0005737">
    <property type="term" value="C:cytoplasm"/>
    <property type="evidence" value="ECO:0007669"/>
    <property type="project" value="TreeGrafter"/>
</dbReference>
<name>A0A0P7UPV9_SCLFO</name>
<dbReference type="GO" id="GO:0007409">
    <property type="term" value="P:axonogenesis"/>
    <property type="evidence" value="ECO:0007669"/>
    <property type="project" value="TreeGrafter"/>
</dbReference>
<evidence type="ECO:0000313" key="3">
    <source>
        <dbReference type="Proteomes" id="UP000034805"/>
    </source>
</evidence>
<dbReference type="GO" id="GO:0030425">
    <property type="term" value="C:dendrite"/>
    <property type="evidence" value="ECO:0007669"/>
    <property type="project" value="TreeGrafter"/>
</dbReference>
<gene>
    <name evidence="2" type="ORF">Z043_109470</name>
</gene>
<sequence length="2427" mass="270292">PGVAAERLLTSAPSDMMMSTTEDVGDPRALEVSLLPKTRFCQRVEDMAKAQLSPKGSWLCCLGFVWEEAPLPGAESPSRLLALGLDGHLRIFELDASSSEDGSLVCSASCSPDFLLRVAEQAEQSGRVPAPQAVTRLRMLSFAGGTCVVLLNSCVLVQLLWPKGSAEPEASACCVLGVPTEVQATCVDCHICRGLLFLLTDTGHIYVFGVTGGQLFATVDLPLCHSRLGAAGASPSFHLFQVSQDLSTLVVASGANSALAVNLNHYFRTHPEYLEHHTVPARPPLQAPEPADQDRLSSSQHSCSALGLSFQVDRSWEARLASMYDKARALSRPVQRTNPPWFTHFPHSQFHWAASGAMLSRSQVQGSVAMVRFNVEDGVTPVALSASEFSAVVTFTTPGNSRTVVVFWDLEKQDVVYHRAEGCSVPVQRGSDEKLCLLLGDGGLSLVLFSVSQEELLNRLMVFGSAGTVDSLCHLNAWDRCSIPIHALQAGLKNHQLDTVDFFLKSKENFLCPPAGFCLQEQPSSATQMQLRNVEALCPALDLLASSIKDTHTEAQSRQFSEQLLNVTLTFLSSRVREILSGVEEPDDNLQQCVSILDRYICELRVFMKRYPWPVGGAVQLDSSIHRTSTGPQHKWHSLSTEVLYPVGAPAENSGGRQEVMSSGALWTCSSSLNASWLTLCTHVLQEVIRQAVAANEIPQAQAHLRTLQCPKYKLPLLRTTGLQLAFQCLIQRDLEQATSLLRNMGFSVKEELKKIFLHTDDGPLRDFVMEELRRLNCVSEEEGRVVNFIKQVEGLRYTPLTRCKQPVAWKSTLQIEQLEADARQLLQVLRTEPDPQATRTLWTSIRADWVQHWDSQTQSAILLSRVQDQALSSCAPDVLWMYLTSLHDCRRITQWIESLPAPDCWPPLSADIVNHHTLCSSFLKDEILDMLARRGIFIQAELSDFEQLLWRLGQAGGVMQDGLPVPQFRSLEGHNFHTCFIHYCLEKGLRYLLYSYTEHYSLTPGNCPALADCALYESHPWFEMLVKVQEITRNLSDPEAVFGASLTNAQILTPGSQASVSSMLLEGHSLLALSTIMFSPGGIDQVVSPRHSKGDPRWKVDLQLLKMALSPYPKLKSALFPQSAPRSSPVSDVSLYHLLQALRPLDPSKLFRWQSANTLSSGGDASELPHFSCPLLVSQHALVENLHFLYYLCHGRPSFAFGTFLVQQMIGSVNVELQVADAIERTHRLALQHFHSPAVVAACVCFCEMLGVSSLRLRVDVAVLSLVLKAWSARAGESNTVALRESLVDWGRRLVEKQAAEELLIHLEAGVRDSVERKGLASAAYLLDCATDAQWLHFLFFVQLHSYPPEQVRTLVAQFDSTLRAHLSLAFQSLPPCPALEHEGFFSCPEAEPAHELFQVLLQSQEQQSAWCHLLAEGLRLHCPTLAVLAACHQEADMIQCLCVWVLTSVDNDVAEEATAHIRENPRHHVWNLHDLSVMWRTLLKKNNIRPLIRGFQLFQKDCPLIHMMYMFELCFDHKNYQEAKKKVLEFQKCLLSQKASSVQDEGRIPIQWSECQASVLLLSMLQQCTTQYELRQLLHLLADVDHLLKSNGPDFKKLSLLSDILQDTPVPLGHTLLESYSPEALQGECSRIVEQLQAHGLFAQARRVSELGGLPIDTVVINELLQELRGLREKRPWARKGSRIAFWRKCHEQFCNSSVDEETASEFFRCQAQLSTCAPPETELLCVQERALLFTMAGHWLCRREPVPLGRLEELERKLWECRVRQQELLSAAEQETMFALPELATGDESFEDILKEFSFSKVAALNRPELLSLDGLPVAESPEPGEGPGAWPQGRAALARLVGHLLDEGCIHEASRVCRYFSFYHPDLLLVLRCRSLASGDRPRPQDILPSAASPDTDDLLKRSFASCEFFLVFLAWLLGGFRQACLVSVSRVLSHAASSLSSLSSFVVVSHPEDPVVVQLQTVAEECHHGKNYCKQVLSLYELSKELKCPYSQISAEEPLSVLCKVLLSQQPDRYKKAQAFIAVQGLAPDAVAETVSRAVVEGLMAAQESGEGGKQIFSLADGREAFLHLARLCGDPNLVGSKLMDHITTVPLGELACTVELLILAHDCFSLTCNMEGIGRVLQAARHLSHTHLAHGERYGLLVRLLTGIGRYNEMTYVFDLLNQNHRFEMLLRKKVESNATLKTALLDYIKRCLPGDSEKHNMVALCFSMCREIGENHEGAARTQLKLIESQPWAVTPELKSALMKVLTLLKDAAESYSKDSCLRQGLRCVKLAKLVTLQLHLLNQGQEQQVINLRPGQLLDAIVALPRCYQAFVVAEAYDFSPDWAEVLYQKVVLGGDFSYLDEFKQPGRLQPALFEDVSKKVSLSKSPGSCSQNLRKLLQHCDDVYTHYKLAYEHKFFDVANVLLQDSRTGGYLSDRLAS</sequence>
<dbReference type="InterPro" id="IPR028107">
    <property type="entry name" value="Spatacsin_C_dom"/>
</dbReference>
<feature type="non-terminal residue" evidence="2">
    <location>
        <position position="1"/>
    </location>
</feature>
<proteinExistence type="predicted"/>
<dbReference type="STRING" id="113540.ENSSFOP00015062418"/>
<accession>A0A0P7UPV9</accession>
<evidence type="ECO:0000313" key="2">
    <source>
        <dbReference type="EMBL" id="KPP71597.1"/>
    </source>
</evidence>
<feature type="domain" description="Spatacsin C-terminal" evidence="1">
    <location>
        <begin position="2083"/>
        <end position="2369"/>
    </location>
</feature>
<dbReference type="PANTHER" id="PTHR13650:SF0">
    <property type="entry name" value="SPATACSIN"/>
    <property type="match status" value="1"/>
</dbReference>
<dbReference type="GO" id="GO:0045202">
    <property type="term" value="C:synapse"/>
    <property type="evidence" value="ECO:0007669"/>
    <property type="project" value="TreeGrafter"/>
</dbReference>
<dbReference type="PANTHER" id="PTHR13650">
    <property type="entry name" value="SPATACSIN"/>
    <property type="match status" value="1"/>
</dbReference>
<protein>
    <submittedName>
        <fullName evidence="2">Spatacsin-like</fullName>
    </submittedName>
</protein>
<dbReference type="InterPro" id="IPR028103">
    <property type="entry name" value="Spatacsin"/>
</dbReference>
<dbReference type="GO" id="GO:0048489">
    <property type="term" value="P:synaptic vesicle transport"/>
    <property type="evidence" value="ECO:0007669"/>
    <property type="project" value="TreeGrafter"/>
</dbReference>
<dbReference type="GO" id="GO:0030424">
    <property type="term" value="C:axon"/>
    <property type="evidence" value="ECO:0007669"/>
    <property type="project" value="TreeGrafter"/>
</dbReference>
<comment type="caution">
    <text evidence="2">The sequence shown here is derived from an EMBL/GenBank/DDBJ whole genome shotgun (WGS) entry which is preliminary data.</text>
</comment>
<dbReference type="GO" id="GO:0007268">
    <property type="term" value="P:chemical synaptic transmission"/>
    <property type="evidence" value="ECO:0007669"/>
    <property type="project" value="TreeGrafter"/>
</dbReference>
<dbReference type="Proteomes" id="UP000034805">
    <property type="component" value="Unassembled WGS sequence"/>
</dbReference>
<evidence type="ECO:0000259" key="1">
    <source>
        <dbReference type="Pfam" id="PF14649"/>
    </source>
</evidence>
<reference evidence="2 3" key="1">
    <citation type="submission" date="2015-08" db="EMBL/GenBank/DDBJ databases">
        <title>The genome of the Asian arowana (Scleropages formosus).</title>
        <authorList>
            <person name="Tan M.H."/>
            <person name="Gan H.M."/>
            <person name="Croft L.J."/>
            <person name="Austin C.M."/>
        </authorList>
    </citation>
    <scope>NUCLEOTIDE SEQUENCE [LARGE SCALE GENOMIC DNA]</scope>
    <source>
        <strain evidence="2">Aro1</strain>
    </source>
</reference>
<dbReference type="GO" id="GO:0008088">
    <property type="term" value="P:axo-dendritic transport"/>
    <property type="evidence" value="ECO:0007669"/>
    <property type="project" value="TreeGrafter"/>
</dbReference>